<dbReference type="Proteomes" id="UP000542742">
    <property type="component" value="Unassembled WGS sequence"/>
</dbReference>
<gene>
    <name evidence="5" type="ORF">BKA14_002539</name>
</gene>
<feature type="compositionally biased region" description="Basic and acidic residues" evidence="4">
    <location>
        <begin position="278"/>
        <end position="287"/>
    </location>
</feature>
<evidence type="ECO:0000313" key="6">
    <source>
        <dbReference type="Proteomes" id="UP000542742"/>
    </source>
</evidence>
<dbReference type="EMBL" id="JACHMF010000001">
    <property type="protein sequence ID" value="MBB4692391.1"/>
    <property type="molecule type" value="Genomic_DNA"/>
</dbReference>
<dbReference type="AlphaFoldDB" id="A0A7W7CSY7"/>
<feature type="region of interest" description="Disordered" evidence="4">
    <location>
        <begin position="265"/>
        <end position="287"/>
    </location>
</feature>
<comment type="caution">
    <text evidence="5">The sequence shown here is derived from an EMBL/GenBank/DDBJ whole genome shotgun (WGS) entry which is preliminary data.</text>
</comment>
<dbReference type="PRINTS" id="PR00080">
    <property type="entry name" value="SDRFAMILY"/>
</dbReference>
<evidence type="ECO:0000256" key="1">
    <source>
        <dbReference type="ARBA" id="ARBA00006484"/>
    </source>
</evidence>
<name>A0A7W7CSY7_9ACTN</name>
<keyword evidence="6" id="KW-1185">Reference proteome</keyword>
<dbReference type="Pfam" id="PF00106">
    <property type="entry name" value="adh_short"/>
    <property type="match status" value="1"/>
</dbReference>
<protein>
    <submittedName>
        <fullName evidence="5">NAD(P)-dependent dehydrogenase (Short-subunit alcohol dehydrogenase family)</fullName>
    </submittedName>
</protein>
<dbReference type="PANTHER" id="PTHR44196:SF1">
    <property type="entry name" value="DEHYDROGENASE_REDUCTASE SDR FAMILY MEMBER 7B"/>
    <property type="match status" value="1"/>
</dbReference>
<dbReference type="PANTHER" id="PTHR44196">
    <property type="entry name" value="DEHYDROGENASE/REDUCTASE SDR FAMILY MEMBER 7B"/>
    <property type="match status" value="1"/>
</dbReference>
<dbReference type="GO" id="GO:0016020">
    <property type="term" value="C:membrane"/>
    <property type="evidence" value="ECO:0007669"/>
    <property type="project" value="TreeGrafter"/>
</dbReference>
<keyword evidence="2" id="KW-0560">Oxidoreductase</keyword>
<dbReference type="NCBIfam" id="NF005495">
    <property type="entry name" value="PRK07109.1"/>
    <property type="match status" value="1"/>
</dbReference>
<dbReference type="GO" id="GO:0016491">
    <property type="term" value="F:oxidoreductase activity"/>
    <property type="evidence" value="ECO:0007669"/>
    <property type="project" value="UniProtKB-KW"/>
</dbReference>
<proteinExistence type="inferred from homology"/>
<dbReference type="SUPFAM" id="SSF51735">
    <property type="entry name" value="NAD(P)-binding Rossmann-fold domains"/>
    <property type="match status" value="1"/>
</dbReference>
<evidence type="ECO:0000256" key="2">
    <source>
        <dbReference type="ARBA" id="ARBA00023002"/>
    </source>
</evidence>
<dbReference type="InterPro" id="IPR036291">
    <property type="entry name" value="NAD(P)-bd_dom_sf"/>
</dbReference>
<evidence type="ECO:0000256" key="3">
    <source>
        <dbReference type="RuleBase" id="RU000363"/>
    </source>
</evidence>
<dbReference type="InterPro" id="IPR002347">
    <property type="entry name" value="SDR_fam"/>
</dbReference>
<reference evidence="5 6" key="1">
    <citation type="submission" date="2020-08" db="EMBL/GenBank/DDBJ databases">
        <title>Sequencing the genomes of 1000 actinobacteria strains.</title>
        <authorList>
            <person name="Klenk H.-P."/>
        </authorList>
    </citation>
    <scope>NUCLEOTIDE SEQUENCE [LARGE SCALE GENOMIC DNA]</scope>
    <source>
        <strain evidence="5 6">DSM 45518</strain>
    </source>
</reference>
<organism evidence="5 6">
    <name type="scientific">Paractinoplanes abujensis</name>
    <dbReference type="NCBI Taxonomy" id="882441"/>
    <lineage>
        <taxon>Bacteria</taxon>
        <taxon>Bacillati</taxon>
        <taxon>Actinomycetota</taxon>
        <taxon>Actinomycetes</taxon>
        <taxon>Micromonosporales</taxon>
        <taxon>Micromonosporaceae</taxon>
        <taxon>Paractinoplanes</taxon>
    </lineage>
</organism>
<dbReference type="PRINTS" id="PR00081">
    <property type="entry name" value="GDHRDH"/>
</dbReference>
<evidence type="ECO:0000256" key="4">
    <source>
        <dbReference type="SAM" id="MobiDB-lite"/>
    </source>
</evidence>
<accession>A0A7W7CSY7</accession>
<comment type="similarity">
    <text evidence="1 3">Belongs to the short-chain dehydrogenases/reductases (SDR) family.</text>
</comment>
<evidence type="ECO:0000313" key="5">
    <source>
        <dbReference type="EMBL" id="MBB4692391.1"/>
    </source>
</evidence>
<sequence length="332" mass="36098">MTERRIAVVTGGTAGVGRAVVRELAGNGWDVAVLARGHAGLDAATDDVAAAGGRALGIETDVARLDQVRRAATRVEQELGPIDLWVNDAFSGDLRYFWEIPEDEYRRITDVTYLGQVHGTRAALEHMRPRDRGVIVQIGSALSFRGIPLQSAYCGAKHAVKGFTESVIAELKHTGSNVRISMLQLPGLNTVQFDWNASDYDQHPQPVPPIFQPEVAARAVRFLADHPRRTMWVGFSTAKTILGNRIAPGFLDWYLARKVVQGQLTDQPGPRHGSNVFEPKDDTADRGAHGMFDAEAKSRDGWSWASMHRVALTGAALGAAAGAAVLGYRSRR</sequence>
<dbReference type="Gene3D" id="3.40.50.720">
    <property type="entry name" value="NAD(P)-binding Rossmann-like Domain"/>
    <property type="match status" value="1"/>
</dbReference>
<dbReference type="RefSeq" id="WP_184951112.1">
    <property type="nucleotide sequence ID" value="NZ_BOMC01000078.1"/>
</dbReference>